<organism evidence="4 5">
    <name type="scientific">Reinekea marinisedimentorum</name>
    <dbReference type="NCBI Taxonomy" id="230495"/>
    <lineage>
        <taxon>Bacteria</taxon>
        <taxon>Pseudomonadati</taxon>
        <taxon>Pseudomonadota</taxon>
        <taxon>Gammaproteobacteria</taxon>
        <taxon>Oceanospirillales</taxon>
        <taxon>Saccharospirillaceae</taxon>
        <taxon>Reinekea</taxon>
    </lineage>
</organism>
<dbReference type="InterPro" id="IPR044094">
    <property type="entry name" value="AtsA-like_MBL-fold"/>
</dbReference>
<sequence length="335" mass="36161">MTDKKPGYEASRRDFLTTAGKVAGAVSLAATAGSTAFAASQTKPAGEPPAANALPEGFQVITIGIAGPPMDLPNRNRTWPATVVQFRDKYFLVDCGGGATHGLLKAGIEPSKVKNLLFTHHHADHNSDFFTFVIGGWNGPGGRRELNIAGPRQTQQLYDMMMTFYKEDLDYRMHYGFPAEGLAKNVTITEMAKPEAFVMDGVQVKAAEGIHTITNYAYRFEAEGQAVVVTGDTAYSEDIVELSKGADILVIDAHMAEGAFASNVLSNPEQRDNMRKAHMSNEDIAQTASKAKVKKVVLTHLPPLQVDEAATKQALRNAGYEGEIIIAETGGRYLA</sequence>
<evidence type="ECO:0000256" key="2">
    <source>
        <dbReference type="SAM" id="SignalP"/>
    </source>
</evidence>
<dbReference type="GO" id="GO:0042781">
    <property type="term" value="F:3'-tRNA processing endoribonuclease activity"/>
    <property type="evidence" value="ECO:0007669"/>
    <property type="project" value="TreeGrafter"/>
</dbReference>
<dbReference type="SUPFAM" id="SSF56281">
    <property type="entry name" value="Metallo-hydrolase/oxidoreductase"/>
    <property type="match status" value="1"/>
</dbReference>
<dbReference type="PANTHER" id="PTHR46018:SF2">
    <property type="entry name" value="ZINC PHOSPHODIESTERASE ELAC PROTEIN 1"/>
    <property type="match status" value="1"/>
</dbReference>
<dbReference type="PANTHER" id="PTHR46018">
    <property type="entry name" value="ZINC PHOSPHODIESTERASE ELAC PROTEIN 1"/>
    <property type="match status" value="1"/>
</dbReference>
<dbReference type="InterPro" id="IPR001279">
    <property type="entry name" value="Metallo-B-lactamas"/>
</dbReference>
<feature type="signal peptide" evidence="2">
    <location>
        <begin position="1"/>
        <end position="38"/>
    </location>
</feature>
<dbReference type="AlphaFoldDB" id="A0A4R3HSF0"/>
<feature type="chain" id="PRO_5020785444" evidence="2">
    <location>
        <begin position="39"/>
        <end position="335"/>
    </location>
</feature>
<dbReference type="InterPro" id="IPR006311">
    <property type="entry name" value="TAT_signal"/>
</dbReference>
<dbReference type="RefSeq" id="WP_132704139.1">
    <property type="nucleotide sequence ID" value="NZ_SLZR01000030.1"/>
</dbReference>
<dbReference type="InterPro" id="IPR036866">
    <property type="entry name" value="RibonucZ/Hydroxyglut_hydro"/>
</dbReference>
<keyword evidence="5" id="KW-1185">Reference proteome</keyword>
<dbReference type="Pfam" id="PF12706">
    <property type="entry name" value="Lactamase_B_2"/>
    <property type="match status" value="1"/>
</dbReference>
<evidence type="ECO:0000256" key="1">
    <source>
        <dbReference type="ARBA" id="ARBA00022801"/>
    </source>
</evidence>
<evidence type="ECO:0000259" key="3">
    <source>
        <dbReference type="Pfam" id="PF12706"/>
    </source>
</evidence>
<name>A0A4R3HSF0_9GAMM</name>
<keyword evidence="2" id="KW-0732">Signal</keyword>
<protein>
    <submittedName>
        <fullName evidence="4">Ribonuclease BN (tRNA processing enzyme)</fullName>
    </submittedName>
</protein>
<reference evidence="4 5" key="1">
    <citation type="submission" date="2019-03" db="EMBL/GenBank/DDBJ databases">
        <title>Genomic Encyclopedia of Archaeal and Bacterial Type Strains, Phase II (KMG-II): from individual species to whole genera.</title>
        <authorList>
            <person name="Goeker M."/>
        </authorList>
    </citation>
    <scope>NUCLEOTIDE SEQUENCE [LARGE SCALE GENOMIC DNA]</scope>
    <source>
        <strain evidence="4 5">DSM 15388</strain>
    </source>
</reference>
<feature type="domain" description="Metallo-beta-lactamase" evidence="3">
    <location>
        <begin position="91"/>
        <end position="300"/>
    </location>
</feature>
<proteinExistence type="predicted"/>
<accession>A0A4R3HSF0</accession>
<dbReference type="OrthoDB" id="9803916at2"/>
<evidence type="ECO:0000313" key="4">
    <source>
        <dbReference type="EMBL" id="TCS35868.1"/>
    </source>
</evidence>
<keyword evidence="1" id="KW-0378">Hydrolase</keyword>
<evidence type="ECO:0000313" key="5">
    <source>
        <dbReference type="Proteomes" id="UP000295793"/>
    </source>
</evidence>
<dbReference type="Gene3D" id="3.60.15.10">
    <property type="entry name" value="Ribonuclease Z/Hydroxyacylglutathione hydrolase-like"/>
    <property type="match status" value="1"/>
</dbReference>
<dbReference type="CDD" id="cd07719">
    <property type="entry name" value="arylsulfatase_AtsA-like_MBL-fold"/>
    <property type="match status" value="1"/>
</dbReference>
<dbReference type="Proteomes" id="UP000295793">
    <property type="component" value="Unassembled WGS sequence"/>
</dbReference>
<gene>
    <name evidence="4" type="ORF">BCF53_1303</name>
</gene>
<comment type="caution">
    <text evidence="4">The sequence shown here is derived from an EMBL/GenBank/DDBJ whole genome shotgun (WGS) entry which is preliminary data.</text>
</comment>
<dbReference type="EMBL" id="SLZR01000030">
    <property type="protein sequence ID" value="TCS35868.1"/>
    <property type="molecule type" value="Genomic_DNA"/>
</dbReference>
<dbReference type="PROSITE" id="PS51318">
    <property type="entry name" value="TAT"/>
    <property type="match status" value="1"/>
</dbReference>